<dbReference type="Proteomes" id="UP000515146">
    <property type="component" value="Unplaced"/>
</dbReference>
<dbReference type="GO" id="GO:0046036">
    <property type="term" value="P:CTP metabolic process"/>
    <property type="evidence" value="ECO:0007669"/>
    <property type="project" value="TreeGrafter"/>
</dbReference>
<reference evidence="8" key="1">
    <citation type="submission" date="2025-08" db="UniProtKB">
        <authorList>
            <consortium name="RefSeq"/>
        </authorList>
    </citation>
    <scope>IDENTIFICATION</scope>
    <source>
        <strain evidence="8">Airmid</strain>
    </source>
</reference>
<dbReference type="Gene3D" id="3.30.420.40">
    <property type="match status" value="1"/>
</dbReference>
<dbReference type="FunCoup" id="A0A6P6YFM8">
    <property type="interactions" value="925"/>
</dbReference>
<evidence type="ECO:0000256" key="2">
    <source>
        <dbReference type="ARBA" id="ARBA00022801"/>
    </source>
</evidence>
<dbReference type="GO" id="GO:0004382">
    <property type="term" value="F:GDP phosphatase activity"/>
    <property type="evidence" value="ECO:0007669"/>
    <property type="project" value="TreeGrafter"/>
</dbReference>
<dbReference type="PANTHER" id="PTHR11782:SF121">
    <property type="entry name" value="NUCLEOSIDE-DIPHOSPHATASE MIG-23"/>
    <property type="match status" value="1"/>
</dbReference>
<keyword evidence="4" id="KW-0547">Nucleotide-binding</keyword>
<keyword evidence="6" id="KW-1133">Transmembrane helix</keyword>
<proteinExistence type="inferred from homology"/>
<dbReference type="PROSITE" id="PS01238">
    <property type="entry name" value="GDA1_CD39_NTPASE"/>
    <property type="match status" value="1"/>
</dbReference>
<feature type="transmembrane region" description="Helical" evidence="6">
    <location>
        <begin position="39"/>
        <end position="56"/>
    </location>
</feature>
<protein>
    <submittedName>
        <fullName evidence="8">Ectonucleoside triphosphate diphosphohydrolase 7-like</fullName>
    </submittedName>
</protein>
<dbReference type="InParanoid" id="A0A6P6YFM8"/>
<dbReference type="GO" id="GO:0005524">
    <property type="term" value="F:ATP binding"/>
    <property type="evidence" value="ECO:0007669"/>
    <property type="project" value="UniProtKB-KW"/>
</dbReference>
<evidence type="ECO:0000313" key="7">
    <source>
        <dbReference type="Proteomes" id="UP000515146"/>
    </source>
</evidence>
<dbReference type="GO" id="GO:0045134">
    <property type="term" value="F:UDP phosphatase activity"/>
    <property type="evidence" value="ECO:0007669"/>
    <property type="project" value="TreeGrafter"/>
</dbReference>
<dbReference type="GO" id="GO:0017111">
    <property type="term" value="F:ribonucleoside triphosphate phosphatase activity"/>
    <property type="evidence" value="ECO:0007669"/>
    <property type="project" value="TreeGrafter"/>
</dbReference>
<keyword evidence="6" id="KW-0472">Membrane</keyword>
<dbReference type="OMA" id="YVWATAG"/>
<dbReference type="RefSeq" id="XP_027204045.1">
    <property type="nucleotide sequence ID" value="XM_027348244.1"/>
</dbReference>
<keyword evidence="6" id="KW-0812">Transmembrane</keyword>
<keyword evidence="7" id="KW-1185">Reference proteome</keyword>
<dbReference type="AlphaFoldDB" id="A0A6P6YFM8"/>
<dbReference type="Pfam" id="PF01150">
    <property type="entry name" value="GDA1_CD39"/>
    <property type="match status" value="1"/>
</dbReference>
<feature type="binding site" evidence="4">
    <location>
        <begin position="279"/>
        <end position="283"/>
    </location>
    <ligand>
        <name>ATP</name>
        <dbReference type="ChEBI" id="CHEBI:30616"/>
    </ligand>
</feature>
<accession>A0A6P6YFM8</accession>
<evidence type="ECO:0000256" key="3">
    <source>
        <dbReference type="PIRSR" id="PIRSR600407-1"/>
    </source>
</evidence>
<dbReference type="Gene3D" id="3.30.420.150">
    <property type="entry name" value="Exopolyphosphatase. Domain 2"/>
    <property type="match status" value="1"/>
</dbReference>
<keyword evidence="2 5" id="KW-0378">Hydrolase</keyword>
<dbReference type="OrthoDB" id="6372431at2759"/>
<dbReference type="KEGG" id="dpte:113797804"/>
<keyword evidence="4" id="KW-0067">ATP-binding</keyword>
<evidence type="ECO:0000256" key="4">
    <source>
        <dbReference type="PIRSR" id="PIRSR600407-2"/>
    </source>
</evidence>
<organism evidence="7 8">
    <name type="scientific">Dermatophagoides pteronyssinus</name>
    <name type="common">European house dust mite</name>
    <dbReference type="NCBI Taxonomy" id="6956"/>
    <lineage>
        <taxon>Eukaryota</taxon>
        <taxon>Metazoa</taxon>
        <taxon>Ecdysozoa</taxon>
        <taxon>Arthropoda</taxon>
        <taxon>Chelicerata</taxon>
        <taxon>Arachnida</taxon>
        <taxon>Acari</taxon>
        <taxon>Acariformes</taxon>
        <taxon>Sarcoptiformes</taxon>
        <taxon>Astigmata</taxon>
        <taxon>Psoroptidia</taxon>
        <taxon>Analgoidea</taxon>
        <taxon>Pyroglyphidae</taxon>
        <taxon>Dermatophagoidinae</taxon>
        <taxon>Dermatophagoides</taxon>
    </lineage>
</organism>
<evidence type="ECO:0000256" key="5">
    <source>
        <dbReference type="RuleBase" id="RU003833"/>
    </source>
</evidence>
<sequence>MLFQFRYVCWCLTCNFQIMIFNRFNRFYEFFKRQNHRQIRLLLAITMILLMIFYFYNSNHNRSSSGGLSSDDNNHHQSWLSSINHFDDNLDLIRNKLQYAVMIDAGSSGSRVYIYVWPPHSGDMRQLLKIRMLRDQLGNDVYHTITPGLSSCSSNVSSSSIYMEPLLEFASKHIPKIKHKETPLYIMATAGMRLLDLQTQNAILENLRQEIPKKFAFLFTANNVAVISGKEEGLYSWITLNYLLGRFDHTMETRPLITIENNDKQWKRMNTVNMFEMGGASIQIAFEITKNSQYEQLKSMFSKEKFSEKLFEINLGCHEHDYNHQYRLFVTTFLSLGANSARKNYIDFLIKQSNDLKYHNSSLTTKETILFDPCLSIDSSETVNYTMANHPSHSLSSSTSTTQYLYHLKGSGEFDNCVEKLSKIIANNQCLPDQNQNNTISKACPFEELKNIILPFSNEEDFYGLSEFWYSMNDIFHSGGQYNSDEFSKLSKKYCSTSWLVTQDRYRRKLYPMADFKRLLYQCFKSSWIFTILHSGFRMPRNYQKFRSISMLNDEPVQWTLGALIFRTRFFPLRTLDQQHGVMSEHVVNLHESTTINFYLQYLLFTLCMLAVIFCIILYLHRLQSMLNNNNNSNDGSVCNNNNNYKQFYNTKKSLHETYPLFTNHQDDDNHEDINDKLYRKQQPQVFIDFG</sequence>
<evidence type="ECO:0000256" key="1">
    <source>
        <dbReference type="ARBA" id="ARBA00009283"/>
    </source>
</evidence>
<gene>
    <name evidence="8" type="primary">LOC113797804</name>
</gene>
<dbReference type="GO" id="GO:0005794">
    <property type="term" value="C:Golgi apparatus"/>
    <property type="evidence" value="ECO:0007669"/>
    <property type="project" value="TreeGrafter"/>
</dbReference>
<dbReference type="InterPro" id="IPR000407">
    <property type="entry name" value="GDA1_CD39_NTPase"/>
</dbReference>
<dbReference type="GO" id="GO:0006256">
    <property type="term" value="P:UDP catabolic process"/>
    <property type="evidence" value="ECO:0007669"/>
    <property type="project" value="TreeGrafter"/>
</dbReference>
<feature type="transmembrane region" description="Helical" evidence="6">
    <location>
        <begin position="599"/>
        <end position="620"/>
    </location>
</feature>
<feature type="active site" description="Proton acceptor" evidence="3">
    <location>
        <position position="232"/>
    </location>
</feature>
<name>A0A6P6YFM8_DERPT</name>
<dbReference type="PANTHER" id="PTHR11782">
    <property type="entry name" value="ADENOSINE/GUANOSINE DIPHOSPHATASE"/>
    <property type="match status" value="1"/>
</dbReference>
<evidence type="ECO:0000256" key="6">
    <source>
        <dbReference type="SAM" id="Phobius"/>
    </source>
</evidence>
<comment type="similarity">
    <text evidence="1 5">Belongs to the GDA1/CD39 NTPase family.</text>
</comment>
<dbReference type="GO" id="GO:0016020">
    <property type="term" value="C:membrane"/>
    <property type="evidence" value="ECO:0007669"/>
    <property type="project" value="TreeGrafter"/>
</dbReference>
<evidence type="ECO:0000313" key="8">
    <source>
        <dbReference type="RefSeq" id="XP_027204045.1"/>
    </source>
</evidence>